<dbReference type="PANTHER" id="PTHR48050:SF13">
    <property type="entry name" value="STEROL 3-BETA-GLUCOSYLTRANSFERASE UGT80A2"/>
    <property type="match status" value="1"/>
</dbReference>
<evidence type="ECO:0000313" key="3">
    <source>
        <dbReference type="Proteomes" id="UP001501343"/>
    </source>
</evidence>
<reference evidence="2 3" key="1">
    <citation type="journal article" date="2019" name="Int. J. Syst. Evol. Microbiol.">
        <title>The Global Catalogue of Microorganisms (GCM) 10K type strain sequencing project: providing services to taxonomists for standard genome sequencing and annotation.</title>
        <authorList>
            <consortium name="The Broad Institute Genomics Platform"/>
            <consortium name="The Broad Institute Genome Sequencing Center for Infectious Disease"/>
            <person name="Wu L."/>
            <person name="Ma J."/>
        </authorList>
    </citation>
    <scope>NUCLEOTIDE SEQUENCE [LARGE SCALE GENOMIC DNA]</scope>
    <source>
        <strain evidence="2 3">JCM 14900</strain>
    </source>
</reference>
<dbReference type="CDD" id="cd03784">
    <property type="entry name" value="GT1_Gtf-like"/>
    <property type="match status" value="1"/>
</dbReference>
<dbReference type="Pfam" id="PF06722">
    <property type="entry name" value="EryCIII-like_C"/>
    <property type="match status" value="1"/>
</dbReference>
<evidence type="ECO:0000259" key="1">
    <source>
        <dbReference type="Pfam" id="PF06722"/>
    </source>
</evidence>
<dbReference type="Proteomes" id="UP001501343">
    <property type="component" value="Unassembled WGS sequence"/>
</dbReference>
<accession>A0ABN2PEY9</accession>
<evidence type="ECO:0000313" key="2">
    <source>
        <dbReference type="EMBL" id="GAA1920023.1"/>
    </source>
</evidence>
<protein>
    <submittedName>
        <fullName evidence="2">Glycosyltransferase</fullName>
    </submittedName>
</protein>
<dbReference type="SUPFAM" id="SSF53756">
    <property type="entry name" value="UDP-Glycosyltransferase/glycogen phosphorylase"/>
    <property type="match status" value="1"/>
</dbReference>
<name>A0ABN2PEY9_9MICO</name>
<dbReference type="InterPro" id="IPR002213">
    <property type="entry name" value="UDP_glucos_trans"/>
</dbReference>
<gene>
    <name evidence="2" type="ORF">GCM10009775_10780</name>
</gene>
<comment type="caution">
    <text evidence="2">The sequence shown here is derived from an EMBL/GenBank/DDBJ whole genome shotgun (WGS) entry which is preliminary data.</text>
</comment>
<proteinExistence type="predicted"/>
<dbReference type="EMBL" id="BAAAOF010000002">
    <property type="protein sequence ID" value="GAA1920023.1"/>
    <property type="molecule type" value="Genomic_DNA"/>
</dbReference>
<keyword evidence="3" id="KW-1185">Reference proteome</keyword>
<dbReference type="InterPro" id="IPR010610">
    <property type="entry name" value="EryCIII-like_C"/>
</dbReference>
<dbReference type="PANTHER" id="PTHR48050">
    <property type="entry name" value="STEROL 3-BETA-GLUCOSYLTRANSFERASE"/>
    <property type="match status" value="1"/>
</dbReference>
<organism evidence="2 3">
    <name type="scientific">Microbacterium aoyamense</name>
    <dbReference type="NCBI Taxonomy" id="344166"/>
    <lineage>
        <taxon>Bacteria</taxon>
        <taxon>Bacillati</taxon>
        <taxon>Actinomycetota</taxon>
        <taxon>Actinomycetes</taxon>
        <taxon>Micrococcales</taxon>
        <taxon>Microbacteriaceae</taxon>
        <taxon>Microbacterium</taxon>
    </lineage>
</organism>
<dbReference type="InterPro" id="IPR050426">
    <property type="entry name" value="Glycosyltransferase_28"/>
</dbReference>
<dbReference type="Gene3D" id="3.40.50.2000">
    <property type="entry name" value="Glycogen Phosphorylase B"/>
    <property type="match status" value="2"/>
</dbReference>
<sequence>MRMARFLLSAMPFTGHVNPMRAVAAALTARGHSVRFYTGSAFRAAVEASGAAFIPWTSAPDFDENDLAATFPRLVGKKGFRQLLTNVVDVFIETIPAQVDDLLAEWDREPWDAVVSDELSLGASFTAQKLDTAWGTVAVVPLNLASSQGAPSTTGISRGTNPITKTRDALLRALVPALSGPITGPLRRARAAIGLPYSNLTLDRMGFSPQLIVASGSPMLDYDRTDRPEHLHFVGELALQSKPTTLPPWWGDLDGRTVVHVAQGTQNIDPTDLIGPAVEALAEEDVLVVVATGIAGRDELPFPIPANARVGGFLPYAELLPRTDIMITNGGWGGTLAALGHGIPLVIGGGDLDKPEVAARVAWSGAGVNLRTGTPSTAQVARGYSRVASDASYRDAAARVGEQLRSLGGTSRAAELLEGLLVKAL</sequence>
<feature type="domain" description="Erythromycin biosynthesis protein CIII-like C-terminal" evidence="1">
    <location>
        <begin position="280"/>
        <end position="403"/>
    </location>
</feature>